<protein>
    <submittedName>
        <fullName evidence="1">Uncharacterized protein</fullName>
    </submittedName>
</protein>
<dbReference type="AlphaFoldDB" id="A0A0F9FH81"/>
<accession>A0A0F9FH81</accession>
<gene>
    <name evidence="1" type="ORF">LCGC14_1952690</name>
</gene>
<dbReference type="EMBL" id="LAZR01021349">
    <property type="protein sequence ID" value="KKL85643.1"/>
    <property type="molecule type" value="Genomic_DNA"/>
</dbReference>
<evidence type="ECO:0000313" key="1">
    <source>
        <dbReference type="EMBL" id="KKL85643.1"/>
    </source>
</evidence>
<name>A0A0F9FH81_9ZZZZ</name>
<sequence length="263" mass="29624">MAKMTLSYADLYTRVSNFLALTPNGTAPTGTNLTTCKNLVDRGIRQFIYPMDLKYGIGHEWSFLKQYWSFSTIVSQWKYSLPVDFSDLLTGFTHDNSQALPTLKKVDGQQIKEMRSYTVTSGWPYFYAVVPQKYDIEIGTTYELWMYPNPSQKFTFSAFYRPDPVKLAATTDLMIGGIMAIEAILESCLAVAETQEEDNTSTHHQQEATRLIQTAIRFDSNKADTETIGNLYTGNTTGLDSNVGGGKCTRFAYVDQNDIYAQS</sequence>
<organism evidence="1">
    <name type="scientific">marine sediment metagenome</name>
    <dbReference type="NCBI Taxonomy" id="412755"/>
    <lineage>
        <taxon>unclassified sequences</taxon>
        <taxon>metagenomes</taxon>
        <taxon>ecological metagenomes</taxon>
    </lineage>
</organism>
<comment type="caution">
    <text evidence="1">The sequence shown here is derived from an EMBL/GenBank/DDBJ whole genome shotgun (WGS) entry which is preliminary data.</text>
</comment>
<proteinExistence type="predicted"/>
<dbReference type="Pfam" id="PF24175">
    <property type="entry name" value="SU10_adaptor"/>
    <property type="match status" value="1"/>
</dbReference>
<dbReference type="InterPro" id="IPR056209">
    <property type="entry name" value="SU10_adaptor"/>
</dbReference>
<reference evidence="1" key="1">
    <citation type="journal article" date="2015" name="Nature">
        <title>Complex archaea that bridge the gap between prokaryotes and eukaryotes.</title>
        <authorList>
            <person name="Spang A."/>
            <person name="Saw J.H."/>
            <person name="Jorgensen S.L."/>
            <person name="Zaremba-Niedzwiedzka K."/>
            <person name="Martijn J."/>
            <person name="Lind A.E."/>
            <person name="van Eijk R."/>
            <person name="Schleper C."/>
            <person name="Guy L."/>
            <person name="Ettema T.J."/>
        </authorList>
    </citation>
    <scope>NUCLEOTIDE SEQUENCE</scope>
</reference>